<keyword evidence="2" id="KW-1185">Reference proteome</keyword>
<name>A0A4Y2IB35_ARAVE</name>
<protein>
    <submittedName>
        <fullName evidence="1">Uncharacterized protein</fullName>
    </submittedName>
</protein>
<dbReference type="EMBL" id="BGPR01002527">
    <property type="protein sequence ID" value="GBM74921.1"/>
    <property type="molecule type" value="Genomic_DNA"/>
</dbReference>
<organism evidence="1 2">
    <name type="scientific">Araneus ventricosus</name>
    <name type="common">Orbweaver spider</name>
    <name type="synonym">Epeira ventricosa</name>
    <dbReference type="NCBI Taxonomy" id="182803"/>
    <lineage>
        <taxon>Eukaryota</taxon>
        <taxon>Metazoa</taxon>
        <taxon>Ecdysozoa</taxon>
        <taxon>Arthropoda</taxon>
        <taxon>Chelicerata</taxon>
        <taxon>Arachnida</taxon>
        <taxon>Araneae</taxon>
        <taxon>Araneomorphae</taxon>
        <taxon>Entelegynae</taxon>
        <taxon>Araneoidea</taxon>
        <taxon>Araneidae</taxon>
        <taxon>Araneus</taxon>
    </lineage>
</organism>
<accession>A0A4Y2IB35</accession>
<evidence type="ECO:0000313" key="1">
    <source>
        <dbReference type="EMBL" id="GBM74921.1"/>
    </source>
</evidence>
<gene>
    <name evidence="1" type="ORF">AVEN_173340_1</name>
</gene>
<dbReference type="Proteomes" id="UP000499080">
    <property type="component" value="Unassembled WGS sequence"/>
</dbReference>
<dbReference type="AlphaFoldDB" id="A0A4Y2IB35"/>
<reference evidence="1 2" key="1">
    <citation type="journal article" date="2019" name="Sci. Rep.">
        <title>Orb-weaving spider Araneus ventricosus genome elucidates the spidroin gene catalogue.</title>
        <authorList>
            <person name="Kono N."/>
            <person name="Nakamura H."/>
            <person name="Ohtoshi R."/>
            <person name="Moran D.A.P."/>
            <person name="Shinohara A."/>
            <person name="Yoshida Y."/>
            <person name="Fujiwara M."/>
            <person name="Mori M."/>
            <person name="Tomita M."/>
            <person name="Arakawa K."/>
        </authorList>
    </citation>
    <scope>NUCLEOTIDE SEQUENCE [LARGE SCALE GENOMIC DNA]</scope>
</reference>
<sequence>MPRALVLWGAIKKNEDVSTKNTIAQVPFTLGKSMMIGVEKESHFLGAACHMGNNAIACQSLFKFKYDKGSRIHRAPRYRFHKLSS</sequence>
<evidence type="ECO:0000313" key="2">
    <source>
        <dbReference type="Proteomes" id="UP000499080"/>
    </source>
</evidence>
<proteinExistence type="predicted"/>
<comment type="caution">
    <text evidence="1">The sequence shown here is derived from an EMBL/GenBank/DDBJ whole genome shotgun (WGS) entry which is preliminary data.</text>
</comment>